<evidence type="ECO:0000313" key="2">
    <source>
        <dbReference type="Proteomes" id="UP000297948"/>
    </source>
</evidence>
<keyword evidence="2" id="KW-1185">Reference proteome</keyword>
<accession>A0A4Z0HBY6</accession>
<dbReference type="OrthoDB" id="4275057at2"/>
<evidence type="ECO:0000313" key="1">
    <source>
        <dbReference type="EMBL" id="TGB13928.1"/>
    </source>
</evidence>
<dbReference type="AlphaFoldDB" id="A0A4Z0HBY6"/>
<proteinExistence type="predicted"/>
<sequence length="63" mass="6989">MRRPSPHRSHLAHRDAYVQIPDDGGRSGDRRATLSLMSRAGIHLVSRRHVDLCRMSSAICPAG</sequence>
<name>A0A4Z0HBY6_9ACTN</name>
<dbReference type="Proteomes" id="UP000297948">
    <property type="component" value="Unassembled WGS sequence"/>
</dbReference>
<reference evidence="1 2" key="1">
    <citation type="submission" date="2019-03" db="EMBL/GenBank/DDBJ databases">
        <authorList>
            <person name="Gonzalez-Pimentel J.L."/>
        </authorList>
    </citation>
    <scope>NUCLEOTIDE SEQUENCE [LARGE SCALE GENOMIC DNA]</scope>
    <source>
        <strain evidence="1 2">JCM 31289</strain>
    </source>
</reference>
<gene>
    <name evidence="1" type="ORF">E4099_09260</name>
</gene>
<comment type="caution">
    <text evidence="1">The sequence shown here is derived from an EMBL/GenBank/DDBJ whole genome shotgun (WGS) entry which is preliminary data.</text>
</comment>
<dbReference type="NCBIfam" id="NF042934">
    <property type="entry name" value="cis_reg_atten"/>
    <property type="match status" value="1"/>
</dbReference>
<dbReference type="InterPro" id="IPR049979">
    <property type="entry name" value="Cys_resp_CS_actino"/>
</dbReference>
<dbReference type="EMBL" id="SRID01000057">
    <property type="protein sequence ID" value="TGB13928.1"/>
    <property type="molecule type" value="Genomic_DNA"/>
</dbReference>
<organism evidence="1 2">
    <name type="scientific">Streptomyces palmae</name>
    <dbReference type="NCBI Taxonomy" id="1701085"/>
    <lineage>
        <taxon>Bacteria</taxon>
        <taxon>Bacillati</taxon>
        <taxon>Actinomycetota</taxon>
        <taxon>Actinomycetes</taxon>
        <taxon>Kitasatosporales</taxon>
        <taxon>Streptomycetaceae</taxon>
        <taxon>Streptomyces</taxon>
    </lineage>
</organism>
<protein>
    <submittedName>
        <fullName evidence="1">Uncharacterized protein</fullName>
    </submittedName>
</protein>